<evidence type="ECO:0000256" key="4">
    <source>
        <dbReference type="ARBA" id="ARBA00022833"/>
    </source>
</evidence>
<dbReference type="Gene3D" id="3.30.830.10">
    <property type="entry name" value="Metalloenzyme, LuxS/M16 peptidase-like"/>
    <property type="match status" value="4"/>
</dbReference>
<keyword evidence="4" id="KW-0862">Zinc</keyword>
<comment type="similarity">
    <text evidence="1">Belongs to the peptidase M16 family.</text>
</comment>
<evidence type="ECO:0000259" key="7">
    <source>
        <dbReference type="Pfam" id="PF00675"/>
    </source>
</evidence>
<evidence type="ECO:0000313" key="10">
    <source>
        <dbReference type="Proteomes" id="UP001259572"/>
    </source>
</evidence>
<accession>A0ABU3Q7G8</accession>
<dbReference type="Pfam" id="PF00675">
    <property type="entry name" value="Peptidase_M16"/>
    <property type="match status" value="1"/>
</dbReference>
<evidence type="ECO:0000256" key="5">
    <source>
        <dbReference type="ARBA" id="ARBA00023049"/>
    </source>
</evidence>
<dbReference type="PROSITE" id="PS51257">
    <property type="entry name" value="PROKAR_LIPOPROTEIN"/>
    <property type="match status" value="1"/>
</dbReference>
<dbReference type="PANTHER" id="PTHR43690">
    <property type="entry name" value="NARDILYSIN"/>
    <property type="match status" value="1"/>
</dbReference>
<keyword evidence="6" id="KW-0732">Signal</keyword>
<keyword evidence="5" id="KW-0482">Metalloprotease</keyword>
<reference evidence="9 10" key="1">
    <citation type="submission" date="2023-05" db="EMBL/GenBank/DDBJ databases">
        <authorList>
            <person name="Guo Y."/>
        </authorList>
    </citation>
    <scope>NUCLEOTIDE SEQUENCE [LARGE SCALE GENOMIC DNA]</scope>
    <source>
        <strain evidence="9 10">GR2756</strain>
    </source>
</reference>
<evidence type="ECO:0000256" key="2">
    <source>
        <dbReference type="ARBA" id="ARBA00022670"/>
    </source>
</evidence>
<evidence type="ECO:0000313" key="9">
    <source>
        <dbReference type="EMBL" id="MDT9599348.1"/>
    </source>
</evidence>
<dbReference type="Proteomes" id="UP001259572">
    <property type="component" value="Unassembled WGS sequence"/>
</dbReference>
<dbReference type="PANTHER" id="PTHR43690:SF17">
    <property type="entry name" value="PROTEIN YHJJ"/>
    <property type="match status" value="1"/>
</dbReference>
<dbReference type="Pfam" id="PF05193">
    <property type="entry name" value="Peptidase_M16_C"/>
    <property type="match status" value="2"/>
</dbReference>
<gene>
    <name evidence="9" type="ORF">RQX22_10350</name>
</gene>
<evidence type="ECO:0000256" key="1">
    <source>
        <dbReference type="ARBA" id="ARBA00007261"/>
    </source>
</evidence>
<comment type="caution">
    <text evidence="9">The sequence shown here is derived from an EMBL/GenBank/DDBJ whole genome shotgun (WGS) entry which is preliminary data.</text>
</comment>
<dbReference type="InterPro" id="IPR011249">
    <property type="entry name" value="Metalloenz_LuxS/M16"/>
</dbReference>
<dbReference type="SUPFAM" id="SSF63411">
    <property type="entry name" value="LuxS/MPP-like metallohydrolase"/>
    <property type="match status" value="4"/>
</dbReference>
<sequence length="954" mass="106131">MIKLLRVCGLVLFLAACPHFVERPAHAATAKAAWAHQASDLPADPDIRFGQLANGMRYAIMKNATPPGEASLRLRIDVGSLHERDDQQGVAHFLEHMVMNGTRNVPEGEFVHRLERAGLKFGPDTNASTDFQQTVYRLELPETDAKTIDTALFLLREIADQANLDPAAIERERGVILAEERKRATPQYRMAVDEFDFLLKGDILPRRLPIGDPDIIRTVPRQRLVDFYEAYYRPERTTLIAVGDFDVDQMEAKIRKQYQSWKGQGPAGTDVAPALLPDRTLEARLFVTSGVAPRIGLTWVKPADTSPDTRADRERRLIERLALQIINRRLERLAGRPKSPPFIAASISKGRYADRGETVALLAVTEEGKWQPALAALEQEQRRILRYGFTREELDREIAELRAQLTSAAAGAATRFSSGLAQALVGAVNQNEVFTSPATILTLFDRVVEGLEAQKVSESARNLFGSDGPLLYLSSSIASGAREQDLIEIYSRSRRLVSVGPPKRQRFRPWPYTDFGPAGAVAERREIEGLGATAMEFENGVRLTFKQTAFRDDQILVAVRFGHGRMELPADRASPIWPLTSGGFISGGLAKLTFEQLQEALASKVYGADVGVDEDAFLIAGRTRPEDMATQMQVLAAYVAEPGWRQGGWNRLRAFGGNLVDRMDSTPSGVFNRDVNAMLRSGDRRWETPTRAEMEAATVADAKAFLEPGLRSGPIEVVIVGDIDLDEAIRQTAATFGALPFRLAETAPRDERTPRFPEGKLERRTHKGRSDQGLAFIAWPTNDFFSDQKRTRAVNLLAQVMQLRLREEIREKQGATYSANAGHAPSEAFTGYGYISARIDAPPAHLDDFFRDVRAIAGDLRNKPVSADELQRARQPLIENIQRQKAGNAWWLARLGGVQDHPERVESIRRSIEQYLSLTPADLQRAAQTYLIDAKAWRMIVTPEKETGDSGSSR</sequence>
<evidence type="ECO:0000256" key="3">
    <source>
        <dbReference type="ARBA" id="ARBA00022801"/>
    </source>
</evidence>
<protein>
    <submittedName>
        <fullName evidence="9">Insulinase family protein</fullName>
    </submittedName>
</protein>
<feature type="domain" description="Peptidase M16 C-terminal" evidence="8">
    <location>
        <begin position="698"/>
        <end position="876"/>
    </location>
</feature>
<organism evidence="9 10">
    <name type="scientific">Sphingosinicella rhizophila</name>
    <dbReference type="NCBI Taxonomy" id="3050082"/>
    <lineage>
        <taxon>Bacteria</taxon>
        <taxon>Pseudomonadati</taxon>
        <taxon>Pseudomonadota</taxon>
        <taxon>Alphaproteobacteria</taxon>
        <taxon>Sphingomonadales</taxon>
        <taxon>Sphingosinicellaceae</taxon>
        <taxon>Sphingosinicella</taxon>
    </lineage>
</organism>
<evidence type="ECO:0000256" key="6">
    <source>
        <dbReference type="SAM" id="SignalP"/>
    </source>
</evidence>
<dbReference type="InterPro" id="IPR050626">
    <property type="entry name" value="Peptidase_M16"/>
</dbReference>
<feature type="domain" description="Peptidase M16 C-terminal" evidence="8">
    <location>
        <begin position="219"/>
        <end position="400"/>
    </location>
</feature>
<dbReference type="InterPro" id="IPR007863">
    <property type="entry name" value="Peptidase_M16_C"/>
</dbReference>
<name>A0ABU3Q7G8_9SPHN</name>
<proteinExistence type="inferred from homology"/>
<feature type="signal peptide" evidence="6">
    <location>
        <begin position="1"/>
        <end position="27"/>
    </location>
</feature>
<evidence type="ECO:0000259" key="8">
    <source>
        <dbReference type="Pfam" id="PF05193"/>
    </source>
</evidence>
<feature type="chain" id="PRO_5045371799" evidence="6">
    <location>
        <begin position="28"/>
        <end position="954"/>
    </location>
</feature>
<keyword evidence="3" id="KW-0378">Hydrolase</keyword>
<dbReference type="RefSeq" id="WP_315726165.1">
    <property type="nucleotide sequence ID" value="NZ_JAVUPU010000004.1"/>
</dbReference>
<keyword evidence="2" id="KW-0645">Protease</keyword>
<keyword evidence="10" id="KW-1185">Reference proteome</keyword>
<dbReference type="InterPro" id="IPR011765">
    <property type="entry name" value="Pept_M16_N"/>
</dbReference>
<feature type="domain" description="Peptidase M16 N-terminal" evidence="7">
    <location>
        <begin position="61"/>
        <end position="182"/>
    </location>
</feature>
<dbReference type="EMBL" id="JAVUPU010000004">
    <property type="protein sequence ID" value="MDT9599348.1"/>
    <property type="molecule type" value="Genomic_DNA"/>
</dbReference>